<evidence type="ECO:0000313" key="1">
    <source>
        <dbReference type="EMBL" id="STO20828.1"/>
    </source>
</evidence>
<dbReference type="GeneID" id="93292496"/>
<organism evidence="1 2">
    <name type="scientific">Fluoribacter dumoffii</name>
    <dbReference type="NCBI Taxonomy" id="463"/>
    <lineage>
        <taxon>Bacteria</taxon>
        <taxon>Pseudomonadati</taxon>
        <taxon>Pseudomonadota</taxon>
        <taxon>Gammaproteobacteria</taxon>
        <taxon>Legionellales</taxon>
        <taxon>Legionellaceae</taxon>
        <taxon>Fluoribacter</taxon>
    </lineage>
</organism>
<evidence type="ECO:0000313" key="2">
    <source>
        <dbReference type="Proteomes" id="UP000254554"/>
    </source>
</evidence>
<accession>A0A377G8Y0</accession>
<dbReference type="Gene3D" id="3.90.70.10">
    <property type="entry name" value="Cysteine proteinases"/>
    <property type="match status" value="1"/>
</dbReference>
<dbReference type="STRING" id="1094715.GCA_000236165_01534"/>
<dbReference type="InterPro" id="IPR038765">
    <property type="entry name" value="Papain-like_cys_pep_sf"/>
</dbReference>
<dbReference type="RefSeq" id="WP_010653125.1">
    <property type="nucleotide sequence ID" value="NZ_JAPHOO010000001.1"/>
</dbReference>
<dbReference type="AlphaFoldDB" id="A0A377G8Y0"/>
<protein>
    <recommendedName>
        <fullName evidence="3">Papain family cysteine protease</fullName>
    </recommendedName>
</protein>
<dbReference type="EMBL" id="UGGT01000001">
    <property type="protein sequence ID" value="STO20828.1"/>
    <property type="molecule type" value="Genomic_DNA"/>
</dbReference>
<dbReference type="CDD" id="cd02619">
    <property type="entry name" value="Peptidase_C1"/>
    <property type="match status" value="1"/>
</dbReference>
<evidence type="ECO:0008006" key="3">
    <source>
        <dbReference type="Google" id="ProtNLM"/>
    </source>
</evidence>
<proteinExistence type="predicted"/>
<dbReference type="SUPFAM" id="SSF54001">
    <property type="entry name" value="Cysteine proteinases"/>
    <property type="match status" value="1"/>
</dbReference>
<dbReference type="OrthoDB" id="3648721at2"/>
<reference evidence="1 2" key="1">
    <citation type="submission" date="2018-06" db="EMBL/GenBank/DDBJ databases">
        <authorList>
            <consortium name="Pathogen Informatics"/>
            <person name="Doyle S."/>
        </authorList>
    </citation>
    <scope>NUCLEOTIDE SEQUENCE [LARGE SCALE GENOMIC DNA]</scope>
    <source>
        <strain evidence="1 2">NCTC11370</strain>
    </source>
</reference>
<keyword evidence="2" id="KW-1185">Reference proteome</keyword>
<gene>
    <name evidence="1" type="ORF">NCTC11370_00887</name>
</gene>
<sequence>MGLMKFSVKSIQSCALALLVTQSIYAEDITVIGSLKQTLTEAQAQSASKKSIKNEKVIHLLHVELSDEAKKYLVQHAQDTLGHTQSFAKTASGKIAAAIANKVALGMNNVPVLDQGIHGTCTTFAITAAVDATMVKGDYISQLCNLQLGSYLEKQGYGYSGWNGSYASHVIGQMDQYGIVNKAKQRKYGCGGMTEYPAYREHDPDSFIEPEQFSSISEPVFGNEVSWSDVYHRQAPENNLDEVKQALNAGDRLAFAVLLPRTDLGLVGAVGKYKTWIYKDTWVLTPEIAAGINNVKSAHQMIITGYDDQAVAVDNNGVKHKGLLFLRNSWGTSVGNSGEFYMSYDYFKLLAFEITRFSRVK</sequence>
<name>A0A377G8Y0_9GAMM</name>
<dbReference type="Proteomes" id="UP000254554">
    <property type="component" value="Unassembled WGS sequence"/>
</dbReference>